<dbReference type="AlphaFoldDB" id="A0A4Q9NQJ2"/>
<proteinExistence type="predicted"/>
<gene>
    <name evidence="1" type="ORF">BD310DRAFT_145167</name>
</gene>
<accession>A0A4Q9NQJ2</accession>
<evidence type="ECO:0000313" key="2">
    <source>
        <dbReference type="Proteomes" id="UP000292082"/>
    </source>
</evidence>
<protein>
    <submittedName>
        <fullName evidence="1">Uncharacterized protein</fullName>
    </submittedName>
</protein>
<reference evidence="1 2" key="1">
    <citation type="submission" date="2019-01" db="EMBL/GenBank/DDBJ databases">
        <title>Draft genome sequences of three monokaryotic isolates of the white-rot basidiomycete fungus Dichomitus squalens.</title>
        <authorList>
            <consortium name="DOE Joint Genome Institute"/>
            <person name="Lopez S.C."/>
            <person name="Andreopoulos B."/>
            <person name="Pangilinan J."/>
            <person name="Lipzen A."/>
            <person name="Riley R."/>
            <person name="Ahrendt S."/>
            <person name="Ng V."/>
            <person name="Barry K."/>
            <person name="Daum C."/>
            <person name="Grigoriev I.V."/>
            <person name="Hilden K.S."/>
            <person name="Makela M.R."/>
            <person name="de Vries R.P."/>
        </authorList>
    </citation>
    <scope>NUCLEOTIDE SEQUENCE [LARGE SCALE GENOMIC DNA]</scope>
    <source>
        <strain evidence="1 2">CBS 464.89</strain>
    </source>
</reference>
<dbReference type="EMBL" id="ML145096">
    <property type="protein sequence ID" value="TBU61771.1"/>
    <property type="molecule type" value="Genomic_DNA"/>
</dbReference>
<evidence type="ECO:0000313" key="1">
    <source>
        <dbReference type="EMBL" id="TBU61771.1"/>
    </source>
</evidence>
<name>A0A4Q9NQJ2_9APHY</name>
<dbReference type="Proteomes" id="UP000292082">
    <property type="component" value="Unassembled WGS sequence"/>
</dbReference>
<organism evidence="1 2">
    <name type="scientific">Dichomitus squalens</name>
    <dbReference type="NCBI Taxonomy" id="114155"/>
    <lineage>
        <taxon>Eukaryota</taxon>
        <taxon>Fungi</taxon>
        <taxon>Dikarya</taxon>
        <taxon>Basidiomycota</taxon>
        <taxon>Agaricomycotina</taxon>
        <taxon>Agaricomycetes</taxon>
        <taxon>Polyporales</taxon>
        <taxon>Polyporaceae</taxon>
        <taxon>Dichomitus</taxon>
    </lineage>
</organism>
<sequence>MDPGNGRESAYTSRLCKALRCITAASSSALLTHLPNLPLPGPNALFILLHTPFRLGPLCLLICASATTAMSFGTSAPCTTIGSAHAPVGRAGECAVNEQCCILSDALRRCGRQRSQPKPTRCLVCRRMGMQPLM</sequence>
<keyword evidence="2" id="KW-1185">Reference proteome</keyword>